<name>A0A7T7ZW34_9FIRM</name>
<dbReference type="AlphaFoldDB" id="A0A7T7ZW34"/>
<dbReference type="Proteomes" id="UP000595871">
    <property type="component" value="Chromosome"/>
</dbReference>
<feature type="compositionally biased region" description="Basic and acidic residues" evidence="1">
    <location>
        <begin position="46"/>
        <end position="55"/>
    </location>
</feature>
<dbReference type="SUPFAM" id="SSF46997">
    <property type="entry name" value="Bacterial immunoglobulin/albumin-binding domains"/>
    <property type="match status" value="1"/>
</dbReference>
<evidence type="ECO:0000313" key="3">
    <source>
        <dbReference type="EMBL" id="QQN56923.1"/>
    </source>
</evidence>
<dbReference type="Pfam" id="PF17573">
    <property type="entry name" value="GA-like"/>
    <property type="match status" value="1"/>
</dbReference>
<evidence type="ECO:0000259" key="2">
    <source>
        <dbReference type="Pfam" id="PF17573"/>
    </source>
</evidence>
<feature type="compositionally biased region" description="Basic and acidic residues" evidence="1">
    <location>
        <begin position="71"/>
        <end position="84"/>
    </location>
</feature>
<feature type="compositionally biased region" description="Low complexity" evidence="1">
    <location>
        <begin position="58"/>
        <end position="70"/>
    </location>
</feature>
<dbReference type="Gene3D" id="1.10.8.40">
    <property type="entry name" value="Albumin-binding domain"/>
    <property type="match status" value="1"/>
</dbReference>
<proteinExistence type="predicted"/>
<reference evidence="3 4" key="1">
    <citation type="submission" date="2020-12" db="EMBL/GenBank/DDBJ databases">
        <title>FDA dAtabase for Regulatory Grade micrObial Sequences (FDA-ARGOS): Supporting development and validation of Infectious Disease Dx tests.</title>
        <authorList>
            <person name="Sproer C."/>
            <person name="Gronow S."/>
            <person name="Severitt S."/>
            <person name="Schroder I."/>
            <person name="Tallon L."/>
            <person name="Sadzewicz L."/>
            <person name="Zhao X."/>
            <person name="Boylan J."/>
            <person name="Ott S."/>
            <person name="Bowen H."/>
            <person name="Vavikolanu K."/>
            <person name="Mehta A."/>
            <person name="Aluvathingal J."/>
            <person name="Nadendla S."/>
            <person name="Lowell S."/>
            <person name="Myers T."/>
            <person name="Yan Y."/>
            <person name="Sichtig H."/>
        </authorList>
    </citation>
    <scope>NUCLEOTIDE SEQUENCE [LARGE SCALE GENOMIC DNA]</scope>
    <source>
        <strain evidence="3 4">FDAARGOS_989</strain>
    </source>
</reference>
<dbReference type="InterPro" id="IPR009063">
    <property type="entry name" value="Ig/albumin-bd_sf"/>
</dbReference>
<dbReference type="InterPro" id="IPR035152">
    <property type="entry name" value="GA-like"/>
</dbReference>
<evidence type="ECO:0000313" key="4">
    <source>
        <dbReference type="Proteomes" id="UP000595871"/>
    </source>
</evidence>
<feature type="region of interest" description="Disordered" evidence="1">
    <location>
        <begin position="46"/>
        <end position="84"/>
    </location>
</feature>
<sequence length="112" mass="12984">MRKTKKAQEDAIKELNDAGIKEDLYLEKIRKAKTIEEVEKIKEELLKLNEQKPDEQTPQNPSNPQNPDDSSNPKDSSKNPKEKIILIRMMTIKLKENLKKLLKTNTANNQIM</sequence>
<feature type="domain" description="GA-like" evidence="2">
    <location>
        <begin position="5"/>
        <end position="46"/>
    </location>
</feature>
<gene>
    <name evidence="3" type="ORF">I6H46_02420</name>
</gene>
<organism evidence="3 4">
    <name type="scientific">Anaerococcus obesiensis</name>
    <dbReference type="NCBI Taxonomy" id="1287640"/>
    <lineage>
        <taxon>Bacteria</taxon>
        <taxon>Bacillati</taxon>
        <taxon>Bacillota</taxon>
        <taxon>Tissierellia</taxon>
        <taxon>Tissierellales</taxon>
        <taxon>Peptoniphilaceae</taxon>
        <taxon>Anaerococcus</taxon>
    </lineage>
</organism>
<dbReference type="KEGG" id="aob:I6H46_02420"/>
<protein>
    <recommendedName>
        <fullName evidence="2">GA-like domain-containing protein</fullName>
    </recommendedName>
</protein>
<dbReference type="EMBL" id="CP067016">
    <property type="protein sequence ID" value="QQN56923.1"/>
    <property type="molecule type" value="Genomic_DNA"/>
</dbReference>
<accession>A0A7T7ZW34</accession>
<evidence type="ECO:0000256" key="1">
    <source>
        <dbReference type="SAM" id="MobiDB-lite"/>
    </source>
</evidence>
<keyword evidence="4" id="KW-1185">Reference proteome</keyword>